<dbReference type="EMBL" id="JAWRVG010000011">
    <property type="protein sequence ID" value="KAK4077427.1"/>
    <property type="molecule type" value="Genomic_DNA"/>
</dbReference>
<sequence>MSRTTSKNVPYLLQGAEGNLTWKDGETMENAAGAASIGFATISALNCIVKNEGNVTDRDLGLIKELVNFIQPDTMNSFRKGFREQLRQATPPGGLSNSFLPKEEEERIKEEEGTQSRPAKRSLSDEKPIIPLAMRPRFLDDLKVEESSESTSVRDLMEPTRQSTPYARTTGLGLPGIHNLAPSRVTRRSSRNHRTMYPAGSYYSQRG</sequence>
<dbReference type="AlphaFoldDB" id="A0AAE1M0Y7"/>
<dbReference type="Proteomes" id="UP001273209">
    <property type="component" value="Unassembled WGS sequence"/>
</dbReference>
<evidence type="ECO:0000313" key="3">
    <source>
        <dbReference type="Proteomes" id="UP001273209"/>
    </source>
</evidence>
<feature type="compositionally biased region" description="Basic and acidic residues" evidence="1">
    <location>
        <begin position="101"/>
        <end position="114"/>
    </location>
</feature>
<protein>
    <submittedName>
        <fullName evidence="2">Uncharacterized protein</fullName>
    </submittedName>
</protein>
<name>A0AAE1M0Y7_9HYPO</name>
<feature type="compositionally biased region" description="Basic residues" evidence="1">
    <location>
        <begin position="185"/>
        <end position="194"/>
    </location>
</feature>
<keyword evidence="3" id="KW-1185">Reference proteome</keyword>
<evidence type="ECO:0000313" key="2">
    <source>
        <dbReference type="EMBL" id="KAK4077427.1"/>
    </source>
</evidence>
<accession>A0AAE1M0Y7</accession>
<proteinExistence type="predicted"/>
<organism evidence="2 3">
    <name type="scientific">Trichoderma aggressivum f. europaeum</name>
    <dbReference type="NCBI Taxonomy" id="173218"/>
    <lineage>
        <taxon>Eukaryota</taxon>
        <taxon>Fungi</taxon>
        <taxon>Dikarya</taxon>
        <taxon>Ascomycota</taxon>
        <taxon>Pezizomycotina</taxon>
        <taxon>Sordariomycetes</taxon>
        <taxon>Hypocreomycetidae</taxon>
        <taxon>Hypocreales</taxon>
        <taxon>Hypocreaceae</taxon>
        <taxon>Trichoderma</taxon>
    </lineage>
</organism>
<gene>
    <name evidence="2" type="ORF">Triagg1_3759</name>
</gene>
<feature type="region of interest" description="Disordered" evidence="1">
    <location>
        <begin position="145"/>
        <end position="207"/>
    </location>
</feature>
<dbReference type="RefSeq" id="XP_062757262.1">
    <property type="nucleotide sequence ID" value="XM_062898087.1"/>
</dbReference>
<reference evidence="2" key="1">
    <citation type="submission" date="2023-11" db="EMBL/GenBank/DDBJ databases">
        <title>The genome sequences of three competitors of mushroom-forming fungi.</title>
        <authorList>
            <person name="Beijen E."/>
            <person name="Ohm R.A."/>
        </authorList>
    </citation>
    <scope>NUCLEOTIDE SEQUENCE</scope>
    <source>
        <strain evidence="2">CBS 100526</strain>
    </source>
</reference>
<comment type="caution">
    <text evidence="2">The sequence shown here is derived from an EMBL/GenBank/DDBJ whole genome shotgun (WGS) entry which is preliminary data.</text>
</comment>
<dbReference type="GeneID" id="87917991"/>
<evidence type="ECO:0000256" key="1">
    <source>
        <dbReference type="SAM" id="MobiDB-lite"/>
    </source>
</evidence>
<feature type="region of interest" description="Disordered" evidence="1">
    <location>
        <begin position="88"/>
        <end position="124"/>
    </location>
</feature>